<keyword evidence="10" id="KW-1185">Reference proteome</keyword>
<evidence type="ECO:0000256" key="7">
    <source>
        <dbReference type="SAM" id="MobiDB-lite"/>
    </source>
</evidence>
<dbReference type="InterPro" id="IPR005490">
    <property type="entry name" value="LD_TPept_cat_dom"/>
</dbReference>
<dbReference type="GO" id="GO:0005576">
    <property type="term" value="C:extracellular region"/>
    <property type="evidence" value="ECO:0007669"/>
    <property type="project" value="TreeGrafter"/>
</dbReference>
<keyword evidence="3 6" id="KW-0133">Cell shape</keyword>
<proteinExistence type="predicted"/>
<dbReference type="Gene3D" id="2.40.440.10">
    <property type="entry name" value="L,D-transpeptidase catalytic domain-like"/>
    <property type="match status" value="1"/>
</dbReference>
<dbReference type="PROSITE" id="PS52029">
    <property type="entry name" value="LD_TPASE"/>
    <property type="match status" value="1"/>
</dbReference>
<gene>
    <name evidence="9" type="ORF">I7412_34000</name>
</gene>
<dbReference type="InterPro" id="IPR050979">
    <property type="entry name" value="LD-transpeptidase"/>
</dbReference>
<comment type="pathway">
    <text evidence="1 6">Cell wall biogenesis; peptidoglycan biosynthesis.</text>
</comment>
<dbReference type="Pfam" id="PF03734">
    <property type="entry name" value="YkuD"/>
    <property type="match status" value="1"/>
</dbReference>
<evidence type="ECO:0000256" key="6">
    <source>
        <dbReference type="PROSITE-ProRule" id="PRU01373"/>
    </source>
</evidence>
<dbReference type="GO" id="GO:0071555">
    <property type="term" value="P:cell wall organization"/>
    <property type="evidence" value="ECO:0007669"/>
    <property type="project" value="UniProtKB-UniRule"/>
</dbReference>
<dbReference type="GO" id="GO:0008360">
    <property type="term" value="P:regulation of cell shape"/>
    <property type="evidence" value="ECO:0007669"/>
    <property type="project" value="UniProtKB-UniRule"/>
</dbReference>
<dbReference type="InterPro" id="IPR038063">
    <property type="entry name" value="Transpep_catalytic_dom"/>
</dbReference>
<dbReference type="SUPFAM" id="SSF141523">
    <property type="entry name" value="L,D-transpeptidase catalytic domain-like"/>
    <property type="match status" value="1"/>
</dbReference>
<feature type="active site" description="Nucleophile" evidence="6">
    <location>
        <position position="230"/>
    </location>
</feature>
<feature type="active site" description="Proton donor/acceptor" evidence="6">
    <location>
        <position position="216"/>
    </location>
</feature>
<dbReference type="InterPro" id="IPR036365">
    <property type="entry name" value="PGBD-like_sf"/>
</dbReference>
<feature type="compositionally biased region" description="Low complexity" evidence="7">
    <location>
        <begin position="15"/>
        <end position="55"/>
    </location>
</feature>
<dbReference type="CDD" id="cd16913">
    <property type="entry name" value="YkuD_like"/>
    <property type="match status" value="1"/>
</dbReference>
<evidence type="ECO:0000256" key="5">
    <source>
        <dbReference type="ARBA" id="ARBA00023316"/>
    </source>
</evidence>
<organism evidence="9 10">
    <name type="scientific">Frankia nepalensis</name>
    <dbReference type="NCBI Taxonomy" id="1836974"/>
    <lineage>
        <taxon>Bacteria</taxon>
        <taxon>Bacillati</taxon>
        <taxon>Actinomycetota</taxon>
        <taxon>Actinomycetes</taxon>
        <taxon>Frankiales</taxon>
        <taxon>Frankiaceae</taxon>
        <taxon>Frankia</taxon>
    </lineage>
</organism>
<dbReference type="GO" id="GO:0071972">
    <property type="term" value="F:peptidoglycan L,D-transpeptidase activity"/>
    <property type="evidence" value="ECO:0007669"/>
    <property type="project" value="TreeGrafter"/>
</dbReference>
<dbReference type="InterPro" id="IPR002477">
    <property type="entry name" value="Peptidoglycan-bd-like"/>
</dbReference>
<sequence>MPAPPTSAPGTTLVPGTTSAPPAGPSTAAPPATATLSPTAEPPSGGTSAPATPASPAAPPALRPGDSGPRVLELQNRLSAAGYWLGTPDGTYGQLTQQAVLALQKAAGAQRDGLAGPATWRALDAGVRPSARSTQGRALEVDLARQLVLVAQDGKVQQIFNTSTGSNTYYVSGGVRKLAVTPEGTYKIFRQVNGVDPGPLGSLYRPKYFNGGIAFHGYSSVPAYPASHGCVRLSNPAMDWMWSSGVAEIGAAVHVY</sequence>
<evidence type="ECO:0000256" key="2">
    <source>
        <dbReference type="ARBA" id="ARBA00022679"/>
    </source>
</evidence>
<evidence type="ECO:0000256" key="4">
    <source>
        <dbReference type="ARBA" id="ARBA00022984"/>
    </source>
</evidence>
<accession>A0A937RUE2</accession>
<keyword evidence="5 6" id="KW-0961">Cell wall biogenesis/degradation</keyword>
<name>A0A937RUE2_9ACTN</name>
<dbReference type="Gene3D" id="1.10.101.10">
    <property type="entry name" value="PGBD-like superfamily/PGBD"/>
    <property type="match status" value="1"/>
</dbReference>
<feature type="region of interest" description="Disordered" evidence="7">
    <location>
        <begin position="1"/>
        <end position="70"/>
    </location>
</feature>
<comment type="caution">
    <text evidence="9">The sequence shown here is derived from an EMBL/GenBank/DDBJ whole genome shotgun (WGS) entry which is preliminary data.</text>
</comment>
<evidence type="ECO:0000256" key="1">
    <source>
        <dbReference type="ARBA" id="ARBA00004752"/>
    </source>
</evidence>
<protein>
    <submittedName>
        <fullName evidence="9">Murein L,D-transpeptidase</fullName>
    </submittedName>
</protein>
<evidence type="ECO:0000313" key="10">
    <source>
        <dbReference type="Proteomes" id="UP000604475"/>
    </source>
</evidence>
<keyword evidence="4 6" id="KW-0573">Peptidoglycan synthesis</keyword>
<reference evidence="9" key="1">
    <citation type="submission" date="2020-12" db="EMBL/GenBank/DDBJ databases">
        <title>Genomic characterization of non-nitrogen-fixing Frankia strains.</title>
        <authorList>
            <person name="Carlos-Shanley C."/>
            <person name="Guerra T."/>
            <person name="Hahn D."/>
        </authorList>
    </citation>
    <scope>NUCLEOTIDE SEQUENCE</scope>
    <source>
        <strain evidence="9">CN6</strain>
    </source>
</reference>
<dbReference type="GO" id="GO:0018104">
    <property type="term" value="P:peptidoglycan-protein cross-linking"/>
    <property type="evidence" value="ECO:0007669"/>
    <property type="project" value="TreeGrafter"/>
</dbReference>
<dbReference type="PANTHER" id="PTHR30582">
    <property type="entry name" value="L,D-TRANSPEPTIDASE"/>
    <property type="match status" value="1"/>
</dbReference>
<dbReference type="EMBL" id="JAEACQ010000294">
    <property type="protein sequence ID" value="MBL7632081.1"/>
    <property type="molecule type" value="Genomic_DNA"/>
</dbReference>
<dbReference type="PANTHER" id="PTHR30582:SF2">
    <property type="entry name" value="L,D-TRANSPEPTIDASE YCIB-RELATED"/>
    <property type="match status" value="1"/>
</dbReference>
<dbReference type="Pfam" id="PF01471">
    <property type="entry name" value="PG_binding_1"/>
    <property type="match status" value="1"/>
</dbReference>
<evidence type="ECO:0000256" key="3">
    <source>
        <dbReference type="ARBA" id="ARBA00022960"/>
    </source>
</evidence>
<feature type="domain" description="L,D-TPase catalytic" evidence="8">
    <location>
        <begin position="137"/>
        <end position="256"/>
    </location>
</feature>
<dbReference type="InterPro" id="IPR036366">
    <property type="entry name" value="PGBDSf"/>
</dbReference>
<dbReference type="AlphaFoldDB" id="A0A937RUE2"/>
<dbReference type="SUPFAM" id="SSF47090">
    <property type="entry name" value="PGBD-like"/>
    <property type="match status" value="1"/>
</dbReference>
<dbReference type="GO" id="GO:0016740">
    <property type="term" value="F:transferase activity"/>
    <property type="evidence" value="ECO:0007669"/>
    <property type="project" value="UniProtKB-KW"/>
</dbReference>
<evidence type="ECO:0000259" key="8">
    <source>
        <dbReference type="PROSITE" id="PS52029"/>
    </source>
</evidence>
<keyword evidence="2" id="KW-0808">Transferase</keyword>
<evidence type="ECO:0000313" key="9">
    <source>
        <dbReference type="EMBL" id="MBL7632081.1"/>
    </source>
</evidence>
<dbReference type="Proteomes" id="UP000604475">
    <property type="component" value="Unassembled WGS sequence"/>
</dbReference>